<dbReference type="SMART" id="SM00409">
    <property type="entry name" value="IG"/>
    <property type="match status" value="14"/>
</dbReference>
<comment type="subcellular location">
    <subcellularLocation>
        <location evidence="1">Cytoplasm</location>
    </subcellularLocation>
</comment>
<evidence type="ECO:0000256" key="3">
    <source>
        <dbReference type="ARBA" id="ARBA00022490"/>
    </source>
</evidence>
<feature type="domain" description="Ig-like" evidence="8">
    <location>
        <begin position="432"/>
        <end position="522"/>
    </location>
</feature>
<dbReference type="GO" id="GO:0004672">
    <property type="term" value="F:protein kinase activity"/>
    <property type="evidence" value="ECO:0007669"/>
    <property type="project" value="TreeGrafter"/>
</dbReference>
<feature type="domain" description="Ig-like" evidence="8">
    <location>
        <begin position="722"/>
        <end position="805"/>
    </location>
</feature>
<feature type="compositionally biased region" description="Acidic residues" evidence="7">
    <location>
        <begin position="146"/>
        <end position="158"/>
    </location>
</feature>
<dbReference type="Gene3D" id="2.60.40.10">
    <property type="entry name" value="Immunoglobulins"/>
    <property type="match status" value="17"/>
</dbReference>
<dbReference type="PANTHER" id="PTHR47633">
    <property type="entry name" value="IMMUNOGLOBULIN"/>
    <property type="match status" value="1"/>
</dbReference>
<keyword evidence="3" id="KW-0963">Cytoplasm</keyword>
<dbReference type="GO" id="GO:0055013">
    <property type="term" value="P:cardiac muscle cell development"/>
    <property type="evidence" value="ECO:0007669"/>
    <property type="project" value="UniProtKB-ARBA"/>
</dbReference>
<comment type="similarity">
    <text evidence="2">Belongs to the protein kinase superfamily. CAMK Ser/Thr protein kinase family.</text>
</comment>
<dbReference type="FunFam" id="2.60.40.10:FF:000345">
    <property type="entry name" value="Muscle M-line assembly protein unc-89"/>
    <property type="match status" value="1"/>
</dbReference>
<name>E4YE74_OIKDI</name>
<dbReference type="InterPro" id="IPR003599">
    <property type="entry name" value="Ig_sub"/>
</dbReference>
<keyword evidence="5" id="KW-1015">Disulfide bond</keyword>
<feature type="region of interest" description="Disordered" evidence="7">
    <location>
        <begin position="1907"/>
        <end position="1934"/>
    </location>
</feature>
<dbReference type="Pfam" id="PF07679">
    <property type="entry name" value="I-set"/>
    <property type="match status" value="13"/>
</dbReference>
<protein>
    <recommendedName>
        <fullName evidence="8">Ig-like domain-containing protein</fullName>
    </recommendedName>
</protein>
<dbReference type="SUPFAM" id="SSF48726">
    <property type="entry name" value="Immunoglobulin"/>
    <property type="match status" value="17"/>
</dbReference>
<gene>
    <name evidence="9" type="ORF">GSOID_T00021774001</name>
</gene>
<reference evidence="9" key="1">
    <citation type="journal article" date="2010" name="Science">
        <title>Plasticity of animal genome architecture unmasked by rapid evolution of a pelagic tunicate.</title>
        <authorList>
            <person name="Denoeud F."/>
            <person name="Henriet S."/>
            <person name="Mungpakdee S."/>
            <person name="Aury J.M."/>
            <person name="Da Silva C."/>
            <person name="Brinkmann H."/>
            <person name="Mikhaleva J."/>
            <person name="Olsen L.C."/>
            <person name="Jubin C."/>
            <person name="Canestro C."/>
            <person name="Bouquet J.M."/>
            <person name="Danks G."/>
            <person name="Poulain J."/>
            <person name="Campsteijn C."/>
            <person name="Adamski M."/>
            <person name="Cross I."/>
            <person name="Yadetie F."/>
            <person name="Muffato M."/>
            <person name="Louis A."/>
            <person name="Butcher S."/>
            <person name="Tsagkogeorga G."/>
            <person name="Konrad A."/>
            <person name="Singh S."/>
            <person name="Jensen M.F."/>
            <person name="Cong E.H."/>
            <person name="Eikeseth-Otteraa H."/>
            <person name="Noel B."/>
            <person name="Anthouard V."/>
            <person name="Porcel B.M."/>
            <person name="Kachouri-Lafond R."/>
            <person name="Nishino A."/>
            <person name="Ugolini M."/>
            <person name="Chourrout P."/>
            <person name="Nishida H."/>
            <person name="Aasland R."/>
            <person name="Huzurbazar S."/>
            <person name="Westhof E."/>
            <person name="Delsuc F."/>
            <person name="Lehrach H."/>
            <person name="Reinhardt R."/>
            <person name="Weissenbach J."/>
            <person name="Roy S.W."/>
            <person name="Artiguenave F."/>
            <person name="Postlethwait J.H."/>
            <person name="Manak J.R."/>
            <person name="Thompson E.M."/>
            <person name="Jaillon O."/>
            <person name="Du Pasquier L."/>
            <person name="Boudinot P."/>
            <person name="Liberles D.A."/>
            <person name="Volff J.N."/>
            <person name="Philippe H."/>
            <person name="Lenhard B."/>
            <person name="Roest Crollius H."/>
            <person name="Wincker P."/>
            <person name="Chourrout D."/>
        </authorList>
    </citation>
    <scope>NUCLEOTIDE SEQUENCE [LARGE SCALE GENOMIC DNA]</scope>
</reference>
<evidence type="ECO:0000256" key="4">
    <source>
        <dbReference type="ARBA" id="ARBA00022737"/>
    </source>
</evidence>
<keyword evidence="4" id="KW-0677">Repeat</keyword>
<evidence type="ECO:0000313" key="9">
    <source>
        <dbReference type="EMBL" id="CBY33824.1"/>
    </source>
</evidence>
<dbReference type="SMART" id="SM00408">
    <property type="entry name" value="IGc2"/>
    <property type="match status" value="9"/>
</dbReference>
<dbReference type="PANTHER" id="PTHR47633:SF7">
    <property type="entry name" value="TITIN HOMOLOG"/>
    <property type="match status" value="1"/>
</dbReference>
<evidence type="ECO:0000256" key="6">
    <source>
        <dbReference type="ARBA" id="ARBA00023319"/>
    </source>
</evidence>
<accession>E4YE74</accession>
<organism evidence="9">
    <name type="scientific">Oikopleura dioica</name>
    <name type="common">Tunicate</name>
    <dbReference type="NCBI Taxonomy" id="34765"/>
    <lineage>
        <taxon>Eukaryota</taxon>
        <taxon>Metazoa</taxon>
        <taxon>Chordata</taxon>
        <taxon>Tunicata</taxon>
        <taxon>Appendicularia</taxon>
        <taxon>Copelata</taxon>
        <taxon>Oikopleuridae</taxon>
        <taxon>Oikopleura</taxon>
    </lineage>
</organism>
<feature type="domain" description="Ig-like" evidence="8">
    <location>
        <begin position="581"/>
        <end position="671"/>
    </location>
</feature>
<dbReference type="InterPro" id="IPR013783">
    <property type="entry name" value="Ig-like_fold"/>
</dbReference>
<evidence type="ECO:0000259" key="8">
    <source>
        <dbReference type="PROSITE" id="PS50835"/>
    </source>
</evidence>
<feature type="region of interest" description="Disordered" evidence="7">
    <location>
        <begin position="530"/>
        <end position="563"/>
    </location>
</feature>
<feature type="domain" description="Ig-like" evidence="8">
    <location>
        <begin position="333"/>
        <end position="422"/>
    </location>
</feature>
<feature type="domain" description="Ig-like" evidence="8">
    <location>
        <begin position="4"/>
        <end position="91"/>
    </location>
</feature>
<feature type="compositionally biased region" description="Basic and acidic residues" evidence="7">
    <location>
        <begin position="1917"/>
        <end position="1932"/>
    </location>
</feature>
<feature type="region of interest" description="Disordered" evidence="7">
    <location>
        <begin position="141"/>
        <end position="166"/>
    </location>
</feature>
<dbReference type="InterPro" id="IPR036179">
    <property type="entry name" value="Ig-like_dom_sf"/>
</dbReference>
<dbReference type="FunFam" id="2.60.40.10:FF:000697">
    <property type="entry name" value="titin isoform X1"/>
    <property type="match status" value="1"/>
</dbReference>
<proteinExistence type="inferred from homology"/>
<evidence type="ECO:0000256" key="5">
    <source>
        <dbReference type="ARBA" id="ARBA00023157"/>
    </source>
</evidence>
<dbReference type="PROSITE" id="PS50835">
    <property type="entry name" value="IG_LIKE"/>
    <property type="match status" value="8"/>
</dbReference>
<dbReference type="GO" id="GO:0031672">
    <property type="term" value="C:A band"/>
    <property type="evidence" value="ECO:0007669"/>
    <property type="project" value="UniProtKB-ARBA"/>
</dbReference>
<dbReference type="FunFam" id="2.60.40.10:FF:000032">
    <property type="entry name" value="palladin isoform X1"/>
    <property type="match status" value="2"/>
</dbReference>
<feature type="region of interest" description="Disordered" evidence="7">
    <location>
        <begin position="269"/>
        <end position="323"/>
    </location>
</feature>
<evidence type="ECO:0000256" key="1">
    <source>
        <dbReference type="ARBA" id="ARBA00004496"/>
    </source>
</evidence>
<dbReference type="Proteomes" id="UP000011014">
    <property type="component" value="Unassembled WGS sequence"/>
</dbReference>
<dbReference type="FunFam" id="2.60.40.10:FF:000107">
    <property type="entry name" value="Myosin, light chain kinase a"/>
    <property type="match status" value="2"/>
</dbReference>
<feature type="region of interest" description="Disordered" evidence="7">
    <location>
        <begin position="694"/>
        <end position="733"/>
    </location>
</feature>
<sequence length="2121" mass="235520">MVAPDFTERLQNIATRQGEHVELSVTTKGDNVDVAWFREGAVIQNGGDFSISSSGNRHTLSITSPYPEDSGVFTVTASNASGKATSTASLFVEAASSDEEYAVHQSTTQSVQNNYESEFEQVDIDDEEEAGNEELVEVASLPATPEPEEEEEPAEDVPQEPFAPRFEMPPEDVDVIEGDVSILQAHIAAWPEPEIKWYREGALIENCEDYQVSFEDGIAQLVIRNCFPDDAGKFTVSACNQMGTSASTCMLGVKSASQCERDHFDQVYEESANDSANESGTGVGIKSGGTPLGTRSPSPRLRSMSGSPKRAPSPGQGRLSTLDPADMSKVYKPVFLVKAVNQEITEGRATRINIRVTGRPPAQITWLKNGEPIVEDDTHRIIIKENGVESFIFDSVTEADSGEYTVVAANVGGKAVTNAKITVLPSEEAQRPQILEKPTSTRVAAGESVRLAVFAVGRPTPEICWLKDNQLLIPEKHTNFHFEGVDGHGLLTIDAATKAHDGWYTATAINRAGRDLCRCKITVAAEDKKQGADTGRKFQSSRKGLKKKADASPGRHTGKLTQAPQDFDEADLFDKTKKQKPVFKKKISNIKTKTLGEATFECRVTPIGDPTMKVQWLLEGKPLDNANRIQTMFEFGYTSLTVTHCYPRDTGVITCRVTNANGAAESSATLIVKEDRGTTFAAAEGRAMELIAEREKNFRGDSESPPYARSPIKGDDDSQFAPQIVSNPDDCKTNEGQTMRFKVRCTGNPQPKVEWYLNGQQIRKSKRFTLWNDGLHHLEINPARAYDTGSLVAVASNKVGQAQVSCCVDVEPLGDLRSNLKRVDSSSPDSALRAMRIDRKVDTEKRTAELEEVQLRRTSMNASPEKTRPSALYDPELREKFHKVKTEEHQMSAARVTVQKKPDHFDQKTQEELLKKTKRELEHWETPEDTPSPQGRADLPSHALQIEIPDFSDIRAKDTGNDMLQPPVITQKLQDIKFDSDTDATIRVKFCGSPMPELQWFHNGIELNMDTRRYWKFVDDSTCELYIFKVNAQDEGQYAARVSNRGGEELSTCIVSVNEIKRKILEGPRSQEWSSDMTARFEIVVSHKDIEGIWMKDGVEISISDKHFVEDIGGGRRRLTIQNLKKVDEGIYEYVYAGDRAAATLTVNQAKLEISEQLRDQSVLPGEVVTFDILLSDETSDGKWFKDGEEIQVSERMLTIAENQRQMLIIEDATEEDIGVYSFMVDGAQTSASLAIQEAVRIVQGLQPSEAIEGEQAVLAVMIEPESYTNGKWMKDGAELQFDSRIRYAQPQGGFKELVIRNVNAADAGVYAFVAGNQVTECEFGIVEISVLEPLRDQQVDLAGEVLFETLLSHGNVVGTWCKNDVPIKMEDERVQVFIDEKVQALYLNNVVPEDAGLYSFSAGGKSTTCELLVALPTPDVEFKQGLQDVQVKNKENVVFQVELTADVPGAWFKDGQPVADSDRIKSISEGVVRSLVIAEAGSEDEGVYTYACQNIQSSANLFVEVAYIIPKNFKDTSVAEGETAIFECEVTKSGCETHWFRDGVEIDVSDDKYEIIVEGLSYKLLVHNCTVRDKCEIVFLAADESVAANLQVNAAEIVDDAFDVVQNEGEDATFSVTTTSNATVFWTRDNVRIKPNAKYQSRMEGKKSFLTVKNVCVEDAGAYTCHVGSTESTAVLFVEVAEVKFVSSTNFEVAASLDKNFAEIEFQVNKEGAEGNWFHNGIQVNIEEAKYNYVVDRTYHKLIVKELAVSDSGEYSFKTGTQVATAFLNVEAKQEPARFVRELSDAGADLSEDAEFFVEVAGVPTPAVTFYKQGTQIMPSGKHEIIEEGNIVKLIVNCCTEADVSQYSASAKNASGTVMSLNIIAVSSKRESPEKKFFSSDNKVSVELSIPPVEKSQLRVGSLFSPKKQNITENENSEKKKNFIKRSEEPSATKPSFLKQLRNFQMTPGQNLEFEMVLNGYPKPLLTLFKNSEELKLNEYRKKWTGNKVAITIYHEHWKQEAVFTVIAENKFGSATNECIIYSDEPFEMVEVVENEAEIDSSEISRELRLEQLEVDYDEDSLTSEDYLTRELSPIFEVTEDELTRSLRSAASSRRIKNSEISFADFQKMAENDSGLFAMK</sequence>
<dbReference type="InterPro" id="IPR003598">
    <property type="entry name" value="Ig_sub2"/>
</dbReference>
<feature type="domain" description="Ig-like" evidence="8">
    <location>
        <begin position="966"/>
        <end position="1056"/>
    </location>
</feature>
<dbReference type="InterPro" id="IPR013098">
    <property type="entry name" value="Ig_I-set"/>
</dbReference>
<feature type="compositionally biased region" description="Gly residues" evidence="7">
    <location>
        <begin position="281"/>
        <end position="291"/>
    </location>
</feature>
<evidence type="ECO:0000256" key="7">
    <source>
        <dbReference type="SAM" id="MobiDB-lite"/>
    </source>
</evidence>
<dbReference type="CDD" id="cd00096">
    <property type="entry name" value="Ig"/>
    <property type="match status" value="1"/>
</dbReference>
<dbReference type="EMBL" id="FN654451">
    <property type="protein sequence ID" value="CBY33824.1"/>
    <property type="molecule type" value="Genomic_DNA"/>
</dbReference>
<evidence type="ECO:0000256" key="2">
    <source>
        <dbReference type="ARBA" id="ARBA00006692"/>
    </source>
</evidence>
<feature type="domain" description="Ig-like" evidence="8">
    <location>
        <begin position="164"/>
        <end position="247"/>
    </location>
</feature>
<dbReference type="FunFam" id="2.60.40.10:FF:000962">
    <property type="entry name" value="titin isoform X1"/>
    <property type="match status" value="1"/>
</dbReference>
<dbReference type="InterPro" id="IPR007110">
    <property type="entry name" value="Ig-like_dom"/>
</dbReference>
<feature type="region of interest" description="Disordered" evidence="7">
    <location>
        <begin position="887"/>
        <end position="908"/>
    </location>
</feature>
<keyword evidence="6" id="KW-0393">Immunoglobulin domain</keyword>
<feature type="domain" description="Ig-like" evidence="8">
    <location>
        <begin position="1511"/>
        <end position="1682"/>
    </location>
</feature>